<dbReference type="STRING" id="93064.BRX40_08445"/>
<dbReference type="RefSeq" id="WP_075151297.1">
    <property type="nucleotide sequence ID" value="NZ_CP018820.1"/>
</dbReference>
<dbReference type="GO" id="GO:0016787">
    <property type="term" value="F:hydrolase activity"/>
    <property type="evidence" value="ECO:0007669"/>
    <property type="project" value="UniProtKB-KW"/>
</dbReference>
<dbReference type="Proteomes" id="UP000185161">
    <property type="component" value="Chromosome"/>
</dbReference>
<dbReference type="OrthoDB" id="113033at2"/>
<feature type="chain" id="PRO_5041797862" evidence="3">
    <location>
        <begin position="19"/>
        <end position="447"/>
    </location>
</feature>
<sequence length="447" mass="47965">MLRYAASLALVFAAPAFAQDAPKIDPVRMDAVVRADADKGGFMGVVLVARDGEILFDRGYGSANLEWRIANDGDTKFRLGSVTKQFTGAAILLLQERGKVKLDAPVKTYLPDAPAAWDRVTVRNLLTHSSGIPNFTSFDDYAKLKTLAATTDSLIARFRDKPLDFQPGEKYAYSNSGYILLTAIIEKASGQSYSAFLTDNIFKPLGMADTGYDSHAAIISRRAAGYSPSAKGMVNADYLDMTIPQGAGALYSTSHDLLKWQRGLFGGKLLKPESLKAYLTPFKDNYALGVTVAAADGSTTISHGGGIEGFNTWLGYDPDRKLTVVVLANLNGDAPGRLGKAMLTLARGGKVTLASERQAISLAPETLQAYPGTYEIAPTFAIAIRVEGGKLIAQATGQGPIELFAEKPDHFFARAVDAQLVFTRDASGKVDGAVLHQNGRQMPAKRQ</sequence>
<comment type="subcellular location">
    <subcellularLocation>
        <location evidence="1">Membrane</location>
    </subcellularLocation>
</comment>
<dbReference type="InterPro" id="IPR021860">
    <property type="entry name" value="Peptidase_S12_Pab87-rel_C"/>
</dbReference>
<dbReference type="Gene3D" id="3.40.710.10">
    <property type="entry name" value="DD-peptidase/beta-lactamase superfamily"/>
    <property type="match status" value="1"/>
</dbReference>
<reference evidence="7 9" key="3">
    <citation type="submission" date="2018-07" db="EMBL/GenBank/DDBJ databases">
        <title>Genomic and Epidemiologic Investigation of an Indolent Hospital Outbreak.</title>
        <authorList>
            <person name="Johnson R.C."/>
            <person name="Deming C."/>
            <person name="Conlan S."/>
            <person name="Zellmer C.J."/>
            <person name="Michelin A.V."/>
            <person name="Lee-Lin S."/>
            <person name="Thomas P.J."/>
            <person name="Park M."/>
            <person name="Weingarten R.A."/>
            <person name="Less J."/>
            <person name="Dekker J.P."/>
            <person name="Frank K.M."/>
            <person name="Musser K.A."/>
            <person name="Mcquiston J.R."/>
            <person name="Henderson D.K."/>
            <person name="Lau A.F."/>
            <person name="Palmore T.N."/>
            <person name="Segre J.A."/>
        </authorList>
    </citation>
    <scope>NUCLEOTIDE SEQUENCE [LARGE SCALE GENOMIC DNA]</scope>
    <source>
        <strain evidence="7 9">SK-NIH.Env10_0317</strain>
    </source>
</reference>
<dbReference type="InterPro" id="IPR050491">
    <property type="entry name" value="AmpC-like"/>
</dbReference>
<reference evidence="6" key="1">
    <citation type="submission" date="2016-12" db="EMBL/GenBank/DDBJ databases">
        <title>Whole genome sequencing of Sphingomonas koreensis.</title>
        <authorList>
            <person name="Conlan S."/>
            <person name="Thomas P.J."/>
            <person name="Mullikin J."/>
            <person name="Palmore T.N."/>
            <person name="Frank K.M."/>
            <person name="Segre J.A."/>
        </authorList>
    </citation>
    <scope>NUCLEOTIDE SEQUENCE</scope>
    <source>
        <strain evidence="6">ABOJV</strain>
    </source>
</reference>
<feature type="domain" description="Peptidase S12 Pab87-related C-terminal" evidence="5">
    <location>
        <begin position="357"/>
        <end position="436"/>
    </location>
</feature>
<dbReference type="SUPFAM" id="SSF56601">
    <property type="entry name" value="beta-lactamase/transpeptidase-like"/>
    <property type="match status" value="1"/>
</dbReference>
<feature type="domain" description="Beta-lactamase-related" evidence="4">
    <location>
        <begin position="30"/>
        <end position="343"/>
    </location>
</feature>
<dbReference type="Pfam" id="PF00144">
    <property type="entry name" value="Beta-lactamase"/>
    <property type="match status" value="1"/>
</dbReference>
<evidence type="ECO:0000256" key="3">
    <source>
        <dbReference type="SAM" id="SignalP"/>
    </source>
</evidence>
<dbReference type="KEGG" id="skr:BRX40_08445"/>
<dbReference type="AlphaFoldDB" id="A0A1L6J9D6"/>
<keyword evidence="3" id="KW-0732">Signal</keyword>
<evidence type="ECO:0000313" key="9">
    <source>
        <dbReference type="Proteomes" id="UP000286681"/>
    </source>
</evidence>
<name>A0A1L6J9D6_9SPHN</name>
<gene>
    <name evidence="6" type="ORF">BRX40_08445</name>
    <name evidence="7" type="ORF">CA257_14425</name>
</gene>
<dbReference type="GeneID" id="44132585"/>
<dbReference type="InterPro" id="IPR012338">
    <property type="entry name" value="Beta-lactam/transpept-like"/>
</dbReference>
<evidence type="ECO:0000259" key="4">
    <source>
        <dbReference type="Pfam" id="PF00144"/>
    </source>
</evidence>
<dbReference type="PANTHER" id="PTHR46825">
    <property type="entry name" value="D-ALANYL-D-ALANINE-CARBOXYPEPTIDASE/ENDOPEPTIDASE AMPH"/>
    <property type="match status" value="1"/>
</dbReference>
<protein>
    <submittedName>
        <fullName evidence="6">Serine hydrolase</fullName>
    </submittedName>
</protein>
<keyword evidence="2" id="KW-0472">Membrane</keyword>
<dbReference type="PANTHER" id="PTHR46825:SF11">
    <property type="entry name" value="PENICILLIN-BINDING PROTEIN 4"/>
    <property type="match status" value="1"/>
</dbReference>
<dbReference type="Pfam" id="PF11954">
    <property type="entry name" value="DUF3471"/>
    <property type="match status" value="1"/>
</dbReference>
<dbReference type="GO" id="GO:0016020">
    <property type="term" value="C:membrane"/>
    <property type="evidence" value="ECO:0007669"/>
    <property type="project" value="UniProtKB-SubCell"/>
</dbReference>
<accession>A0A1L6J9D6</accession>
<organism evidence="6 8">
    <name type="scientific">Sphingomonas koreensis</name>
    <dbReference type="NCBI Taxonomy" id="93064"/>
    <lineage>
        <taxon>Bacteria</taxon>
        <taxon>Pseudomonadati</taxon>
        <taxon>Pseudomonadota</taxon>
        <taxon>Alphaproteobacteria</taxon>
        <taxon>Sphingomonadales</taxon>
        <taxon>Sphingomonadaceae</taxon>
        <taxon>Sphingomonas</taxon>
    </lineage>
</organism>
<keyword evidence="6" id="KW-0378">Hydrolase</keyword>
<evidence type="ECO:0000256" key="1">
    <source>
        <dbReference type="ARBA" id="ARBA00004370"/>
    </source>
</evidence>
<dbReference type="EMBL" id="QQWO01000012">
    <property type="protein sequence ID" value="RSV01391.1"/>
    <property type="molecule type" value="Genomic_DNA"/>
</dbReference>
<evidence type="ECO:0000313" key="7">
    <source>
        <dbReference type="EMBL" id="RSV01391.1"/>
    </source>
</evidence>
<dbReference type="InterPro" id="IPR001466">
    <property type="entry name" value="Beta-lactam-related"/>
</dbReference>
<reference evidence="8" key="2">
    <citation type="submission" date="2016-12" db="EMBL/GenBank/DDBJ databases">
        <title>Whole genome sequencing of Sphingomonas sp. ABOJV.</title>
        <authorList>
            <person name="Conlan S."/>
            <person name="Thomas P.J."/>
            <person name="Mullikin J."/>
            <person name="Palmore T.N."/>
            <person name="Frank K.M."/>
            <person name="Segre J.A."/>
        </authorList>
    </citation>
    <scope>NUCLEOTIDE SEQUENCE [LARGE SCALE GENOMIC DNA]</scope>
    <source>
        <strain evidence="8">ABOJV</strain>
    </source>
</reference>
<dbReference type="Proteomes" id="UP000286681">
    <property type="component" value="Unassembled WGS sequence"/>
</dbReference>
<proteinExistence type="predicted"/>
<dbReference type="EMBL" id="CP018820">
    <property type="protein sequence ID" value="APR52457.1"/>
    <property type="molecule type" value="Genomic_DNA"/>
</dbReference>
<keyword evidence="8" id="KW-1185">Reference proteome</keyword>
<feature type="signal peptide" evidence="3">
    <location>
        <begin position="1"/>
        <end position="18"/>
    </location>
</feature>
<evidence type="ECO:0000259" key="5">
    <source>
        <dbReference type="Pfam" id="PF11954"/>
    </source>
</evidence>
<evidence type="ECO:0000313" key="6">
    <source>
        <dbReference type="EMBL" id="APR52457.1"/>
    </source>
</evidence>
<evidence type="ECO:0000256" key="2">
    <source>
        <dbReference type="ARBA" id="ARBA00023136"/>
    </source>
</evidence>
<evidence type="ECO:0000313" key="8">
    <source>
        <dbReference type="Proteomes" id="UP000185161"/>
    </source>
</evidence>